<proteinExistence type="predicted"/>
<dbReference type="Proteomes" id="UP000276133">
    <property type="component" value="Unassembled WGS sequence"/>
</dbReference>
<name>A0A3M7SRV1_BRAPC</name>
<dbReference type="AlphaFoldDB" id="A0A3M7SRV1"/>
<protein>
    <recommendedName>
        <fullName evidence="3">RNA-directed DNA polymerase from mobile element jockey-like</fullName>
    </recommendedName>
</protein>
<evidence type="ECO:0000313" key="2">
    <source>
        <dbReference type="Proteomes" id="UP000276133"/>
    </source>
</evidence>
<reference evidence="1 2" key="1">
    <citation type="journal article" date="2018" name="Sci. Rep.">
        <title>Genomic signatures of local adaptation to the degree of environmental predictability in rotifers.</title>
        <authorList>
            <person name="Franch-Gras L."/>
            <person name="Hahn C."/>
            <person name="Garcia-Roger E.M."/>
            <person name="Carmona M.J."/>
            <person name="Serra M."/>
            <person name="Gomez A."/>
        </authorList>
    </citation>
    <scope>NUCLEOTIDE SEQUENCE [LARGE SCALE GENOMIC DNA]</scope>
    <source>
        <strain evidence="1">HYR1</strain>
    </source>
</reference>
<keyword evidence="2" id="KW-1185">Reference proteome</keyword>
<gene>
    <name evidence="1" type="ORF">BpHYR1_039540</name>
</gene>
<evidence type="ECO:0000313" key="1">
    <source>
        <dbReference type="EMBL" id="RNA38574.1"/>
    </source>
</evidence>
<dbReference type="EMBL" id="REGN01000854">
    <property type="protein sequence ID" value="RNA38574.1"/>
    <property type="molecule type" value="Genomic_DNA"/>
</dbReference>
<accession>A0A3M7SRV1</accession>
<sequence length="155" mass="18340">MAICKSNRKFTLFIAINEIKENRFEIRNQHQKIHITVFFVQIFNNYQEKKSFSHSKKNSWLYPINGSTLNNYIHNQIPMEPFPTCLGHKLDPNLSFISHFNDLSTRLMPKLNIIRNLKKLKKKNKIYLCKTVLMALIRPHLDYLFIALSTSTQKS</sequence>
<organism evidence="1 2">
    <name type="scientific">Brachionus plicatilis</name>
    <name type="common">Marine rotifer</name>
    <name type="synonym">Brachionus muelleri</name>
    <dbReference type="NCBI Taxonomy" id="10195"/>
    <lineage>
        <taxon>Eukaryota</taxon>
        <taxon>Metazoa</taxon>
        <taxon>Spiralia</taxon>
        <taxon>Gnathifera</taxon>
        <taxon>Rotifera</taxon>
        <taxon>Eurotatoria</taxon>
        <taxon>Monogononta</taxon>
        <taxon>Pseudotrocha</taxon>
        <taxon>Ploima</taxon>
        <taxon>Brachionidae</taxon>
        <taxon>Brachionus</taxon>
    </lineage>
</organism>
<evidence type="ECO:0008006" key="3">
    <source>
        <dbReference type="Google" id="ProtNLM"/>
    </source>
</evidence>
<comment type="caution">
    <text evidence="1">The sequence shown here is derived from an EMBL/GenBank/DDBJ whole genome shotgun (WGS) entry which is preliminary data.</text>
</comment>